<keyword evidence="16" id="KW-1185">Reference proteome</keyword>
<evidence type="ECO:0000256" key="5">
    <source>
        <dbReference type="ARBA" id="ARBA00022490"/>
    </source>
</evidence>
<keyword evidence="7" id="KW-0175">Coiled coil</keyword>
<evidence type="ECO:0000256" key="8">
    <source>
        <dbReference type="ARBA" id="ARBA00023069"/>
    </source>
</evidence>
<comment type="similarity">
    <text evidence="3">Belongs to the MNS1 family.</text>
</comment>
<keyword evidence="12" id="KW-0966">Cell projection</keyword>
<accession>A0A815W602</accession>
<dbReference type="Pfam" id="PF13868">
    <property type="entry name" value="TPH"/>
    <property type="match status" value="1"/>
</dbReference>
<feature type="domain" description="Trichohyalin-plectin-homology" evidence="14">
    <location>
        <begin position="2"/>
        <end position="86"/>
    </location>
</feature>
<proteinExistence type="inferred from homology"/>
<dbReference type="GO" id="GO:0051321">
    <property type="term" value="P:meiotic cell cycle"/>
    <property type="evidence" value="ECO:0007669"/>
    <property type="project" value="UniProtKB-KW"/>
</dbReference>
<keyword evidence="8" id="KW-0969">Cilium</keyword>
<gene>
    <name evidence="15" type="ORF">XAT740_LOCUS41877</name>
</gene>
<keyword evidence="10" id="KW-0539">Nucleus</keyword>
<evidence type="ECO:0000313" key="16">
    <source>
        <dbReference type="Proteomes" id="UP000663828"/>
    </source>
</evidence>
<dbReference type="GO" id="GO:0031514">
    <property type="term" value="C:motile cilium"/>
    <property type="evidence" value="ECO:0007669"/>
    <property type="project" value="TreeGrafter"/>
</dbReference>
<protein>
    <recommendedName>
        <fullName evidence="4">Meiosis-specific nuclear structural protein 1</fullName>
    </recommendedName>
</protein>
<dbReference type="InterPro" id="IPR043597">
    <property type="entry name" value="TPH_dom"/>
</dbReference>
<evidence type="ECO:0000313" key="15">
    <source>
        <dbReference type="EMBL" id="CAF1536771.1"/>
    </source>
</evidence>
<evidence type="ECO:0000256" key="7">
    <source>
        <dbReference type="ARBA" id="ARBA00023054"/>
    </source>
</evidence>
<evidence type="ECO:0000256" key="10">
    <source>
        <dbReference type="ARBA" id="ARBA00023242"/>
    </source>
</evidence>
<evidence type="ECO:0000256" key="2">
    <source>
        <dbReference type="ARBA" id="ARBA00004611"/>
    </source>
</evidence>
<dbReference type="EMBL" id="CAJNOR010004948">
    <property type="protein sequence ID" value="CAF1536771.1"/>
    <property type="molecule type" value="Genomic_DNA"/>
</dbReference>
<evidence type="ECO:0000256" key="3">
    <source>
        <dbReference type="ARBA" id="ARBA00009158"/>
    </source>
</evidence>
<comment type="function">
    <text evidence="13">Microtubule inner protein (MIP) part of the dynein-decorated doublet microtubules (DMTs) in cilia axoneme, which is required for motile cilia beating. May play a role in the control of meiotic division and germ cell differentiation through regulation of pairing and recombination during meiosis. Required for sperm flagella assembly. May play a role in the assembly and function of the outer dynein arm-docking complex (ODA-DC). ODA-DC mediates outer dynein arms (ODA) binding onto the axonemal doublet microtubules.</text>
</comment>
<reference evidence="15" key="1">
    <citation type="submission" date="2021-02" db="EMBL/GenBank/DDBJ databases">
        <authorList>
            <person name="Nowell W R."/>
        </authorList>
    </citation>
    <scope>NUCLEOTIDE SEQUENCE</scope>
</reference>
<keyword evidence="6" id="KW-0282">Flagellum</keyword>
<evidence type="ECO:0000256" key="9">
    <source>
        <dbReference type="ARBA" id="ARBA00023212"/>
    </source>
</evidence>
<dbReference type="PANTHER" id="PTHR19265:SF0">
    <property type="entry name" value="MEIOSIS-SPECIFIC NUCLEAR STRUCTURAL PROTEIN 1"/>
    <property type="match status" value="1"/>
</dbReference>
<comment type="caution">
    <text evidence="15">The sequence shown here is derived from an EMBL/GenBank/DDBJ whole genome shotgun (WGS) entry which is preliminary data.</text>
</comment>
<evidence type="ECO:0000256" key="11">
    <source>
        <dbReference type="ARBA" id="ARBA00023254"/>
    </source>
</evidence>
<sequence>MVKFAEDDRIEQTNVQKRRMKQMEHKKAADVLLEEHRRQLAFDKQRDVDERAQAEHLDLKRKQFIKEERIKLLREHAHCLLGYLPKGVIRDEKDLDYLDNDFKNEFQRGRANMRLPGGWDN</sequence>
<keyword evidence="9" id="KW-0206">Cytoskeleton</keyword>
<evidence type="ECO:0000256" key="12">
    <source>
        <dbReference type="ARBA" id="ARBA00023273"/>
    </source>
</evidence>
<name>A0A815W602_ADIRI</name>
<dbReference type="GO" id="GO:0044782">
    <property type="term" value="P:cilium organization"/>
    <property type="evidence" value="ECO:0007669"/>
    <property type="project" value="TreeGrafter"/>
</dbReference>
<evidence type="ECO:0000256" key="6">
    <source>
        <dbReference type="ARBA" id="ARBA00022846"/>
    </source>
</evidence>
<evidence type="ECO:0000256" key="4">
    <source>
        <dbReference type="ARBA" id="ARBA00014813"/>
    </source>
</evidence>
<dbReference type="InterPro" id="IPR026504">
    <property type="entry name" value="MNS1"/>
</dbReference>
<dbReference type="GO" id="GO:0005634">
    <property type="term" value="C:nucleus"/>
    <property type="evidence" value="ECO:0007669"/>
    <property type="project" value="UniProtKB-SubCell"/>
</dbReference>
<organism evidence="15 16">
    <name type="scientific">Adineta ricciae</name>
    <name type="common">Rotifer</name>
    <dbReference type="NCBI Taxonomy" id="249248"/>
    <lineage>
        <taxon>Eukaryota</taxon>
        <taxon>Metazoa</taxon>
        <taxon>Spiralia</taxon>
        <taxon>Gnathifera</taxon>
        <taxon>Rotifera</taxon>
        <taxon>Eurotatoria</taxon>
        <taxon>Bdelloidea</taxon>
        <taxon>Adinetida</taxon>
        <taxon>Adinetidae</taxon>
        <taxon>Adineta</taxon>
    </lineage>
</organism>
<dbReference type="PANTHER" id="PTHR19265">
    <property type="entry name" value="MEIOSIS-SPECIFIC NUCLEAR STRUCTURAL PROTEIN 1"/>
    <property type="match status" value="1"/>
</dbReference>
<dbReference type="Proteomes" id="UP000663828">
    <property type="component" value="Unassembled WGS sequence"/>
</dbReference>
<evidence type="ECO:0000259" key="14">
    <source>
        <dbReference type="Pfam" id="PF13868"/>
    </source>
</evidence>
<dbReference type="AlphaFoldDB" id="A0A815W602"/>
<comment type="subcellular location">
    <subcellularLocation>
        <location evidence="2">Cytoplasm</location>
        <location evidence="2">Cytoskeleton</location>
        <location evidence="2">Flagellum axoneme</location>
    </subcellularLocation>
    <subcellularLocation>
        <location evidence="1">Nucleus</location>
    </subcellularLocation>
</comment>
<evidence type="ECO:0000256" key="13">
    <source>
        <dbReference type="ARBA" id="ARBA00046114"/>
    </source>
</evidence>
<evidence type="ECO:0000256" key="1">
    <source>
        <dbReference type="ARBA" id="ARBA00004123"/>
    </source>
</evidence>
<keyword evidence="5" id="KW-0963">Cytoplasm</keyword>
<keyword evidence="11" id="KW-0469">Meiosis</keyword>